<evidence type="ECO:0000256" key="3">
    <source>
        <dbReference type="ARBA" id="ARBA00012098"/>
    </source>
</evidence>
<evidence type="ECO:0000256" key="1">
    <source>
        <dbReference type="ARBA" id="ARBA00001298"/>
    </source>
</evidence>
<name>A0A6J4UTE7_9BACT</name>
<dbReference type="Gene3D" id="2.60.120.10">
    <property type="entry name" value="Jelly Rolls"/>
    <property type="match status" value="1"/>
</dbReference>
<dbReference type="AlphaFoldDB" id="A0A6J4UTE7"/>
<feature type="active site" description="Proton acceptor" evidence="8">
    <location>
        <position position="69"/>
    </location>
</feature>
<accession>A0A6J4UTE7</accession>
<dbReference type="InterPro" id="IPR000888">
    <property type="entry name" value="RmlC-like"/>
</dbReference>
<evidence type="ECO:0000313" key="10">
    <source>
        <dbReference type="EMBL" id="CAA9558582.1"/>
    </source>
</evidence>
<proteinExistence type="predicted"/>
<reference evidence="10" key="1">
    <citation type="submission" date="2020-02" db="EMBL/GenBank/DDBJ databases">
        <authorList>
            <person name="Meier V. D."/>
        </authorList>
    </citation>
    <scope>NUCLEOTIDE SEQUENCE</scope>
    <source>
        <strain evidence="10">AVDCRST_MAG19</strain>
    </source>
</reference>
<dbReference type="EMBL" id="CADCWL010000065">
    <property type="protein sequence ID" value="CAA9558582.1"/>
    <property type="molecule type" value="Genomic_DNA"/>
</dbReference>
<evidence type="ECO:0000256" key="7">
    <source>
        <dbReference type="ARBA" id="ARBA00033311"/>
    </source>
</evidence>
<evidence type="ECO:0000256" key="8">
    <source>
        <dbReference type="PIRSR" id="PIRSR600888-1"/>
    </source>
</evidence>
<dbReference type="PANTHER" id="PTHR21047">
    <property type="entry name" value="DTDP-6-DEOXY-D-GLUCOSE-3,5 EPIMERASE"/>
    <property type="match status" value="1"/>
</dbReference>
<dbReference type="PANTHER" id="PTHR21047:SF2">
    <property type="entry name" value="THYMIDINE DIPHOSPHO-4-KETO-RHAMNOSE 3,5-EPIMERASE"/>
    <property type="match status" value="1"/>
</dbReference>
<evidence type="ECO:0000256" key="6">
    <source>
        <dbReference type="ARBA" id="ARBA00031424"/>
    </source>
</evidence>
<gene>
    <name evidence="10" type="ORF">AVDCRST_MAG19-1441</name>
</gene>
<dbReference type="Pfam" id="PF00908">
    <property type="entry name" value="dTDP_sugar_isom"/>
    <property type="match status" value="1"/>
</dbReference>
<sequence>MKIVASDQLAIPEVKTIRFARFQDHRGYFTEHFRESDFAGNPATPFLSGVRFVQANESFSRAGTIRGLHFQWNPHMGKLVRTLRGHLIDVALDIRKGSPTFGKIVAHDMPSDGDEDFNEWIWVPPGFAHGTVLLEDTLIEYFCSGEYSPGCEAGISPRADDIDWSLCDPTLAAKVREIAATTELLTDKDRDAPNVAGWAADARSANFVHGSTT</sequence>
<protein>
    <recommendedName>
        <fullName evidence="4">dTDP-4-dehydrorhamnose 3,5-epimerase</fullName>
        <ecNumber evidence="3">5.1.3.13</ecNumber>
    </recommendedName>
    <alternativeName>
        <fullName evidence="6">Thymidine diphospho-4-keto-rhamnose 3,5-epimerase</fullName>
    </alternativeName>
    <alternativeName>
        <fullName evidence="5">dTDP-4-keto-6-deoxyglucose 3,5-epimerase</fullName>
    </alternativeName>
    <alternativeName>
        <fullName evidence="7">dTDP-6-deoxy-D-xylo-4-hexulose 3,5-epimerase</fullName>
    </alternativeName>
</protein>
<evidence type="ECO:0000256" key="2">
    <source>
        <dbReference type="ARBA" id="ARBA00001997"/>
    </source>
</evidence>
<dbReference type="InterPro" id="IPR014710">
    <property type="entry name" value="RmlC-like_jellyroll"/>
</dbReference>
<dbReference type="SUPFAM" id="SSF51182">
    <property type="entry name" value="RmlC-like cupins"/>
    <property type="match status" value="1"/>
</dbReference>
<dbReference type="GO" id="GO:0005829">
    <property type="term" value="C:cytosol"/>
    <property type="evidence" value="ECO:0007669"/>
    <property type="project" value="TreeGrafter"/>
</dbReference>
<keyword evidence="10" id="KW-0413">Isomerase</keyword>
<dbReference type="GO" id="GO:0000271">
    <property type="term" value="P:polysaccharide biosynthetic process"/>
    <property type="evidence" value="ECO:0007669"/>
    <property type="project" value="TreeGrafter"/>
</dbReference>
<comment type="function">
    <text evidence="2">Catalyzes the epimerization of the C3' and C5'positions of dTDP-6-deoxy-D-xylo-4-hexulose, forming dTDP-6-deoxy-L-lyxo-4-hexulose.</text>
</comment>
<evidence type="ECO:0000256" key="5">
    <source>
        <dbReference type="ARBA" id="ARBA00029758"/>
    </source>
</evidence>
<comment type="catalytic activity">
    <reaction evidence="1">
        <text>dTDP-4-dehydro-6-deoxy-alpha-D-glucose = dTDP-4-dehydro-beta-L-rhamnose</text>
        <dbReference type="Rhea" id="RHEA:16969"/>
        <dbReference type="ChEBI" id="CHEBI:57649"/>
        <dbReference type="ChEBI" id="CHEBI:62830"/>
        <dbReference type="EC" id="5.1.3.13"/>
    </reaction>
</comment>
<dbReference type="InterPro" id="IPR011051">
    <property type="entry name" value="RmlC_Cupin_sf"/>
</dbReference>
<feature type="active site" description="Proton donor" evidence="8">
    <location>
        <position position="141"/>
    </location>
</feature>
<dbReference type="CDD" id="cd00438">
    <property type="entry name" value="cupin_RmlC"/>
    <property type="match status" value="1"/>
</dbReference>
<dbReference type="EC" id="5.1.3.13" evidence="3"/>
<organism evidence="10">
    <name type="scientific">uncultured Thermomicrobiales bacterium</name>
    <dbReference type="NCBI Taxonomy" id="1645740"/>
    <lineage>
        <taxon>Bacteria</taxon>
        <taxon>Pseudomonadati</taxon>
        <taxon>Thermomicrobiota</taxon>
        <taxon>Thermomicrobia</taxon>
        <taxon>Thermomicrobiales</taxon>
        <taxon>environmental samples</taxon>
    </lineage>
</organism>
<evidence type="ECO:0000256" key="9">
    <source>
        <dbReference type="PIRSR" id="PIRSR600888-3"/>
    </source>
</evidence>
<evidence type="ECO:0000256" key="4">
    <source>
        <dbReference type="ARBA" id="ARBA00019595"/>
    </source>
</evidence>
<dbReference type="GO" id="GO:0008830">
    <property type="term" value="F:dTDP-4-dehydrorhamnose 3,5-epimerase activity"/>
    <property type="evidence" value="ECO:0007669"/>
    <property type="project" value="UniProtKB-EC"/>
</dbReference>
<feature type="site" description="Participates in a stacking interaction with the thymidine ring of dTDP-4-oxo-6-deoxyglucose" evidence="9">
    <location>
        <position position="147"/>
    </location>
</feature>